<keyword evidence="3" id="KW-1185">Reference proteome</keyword>
<comment type="caution">
    <text evidence="2">The sequence shown here is derived from an EMBL/GenBank/DDBJ whole genome shotgun (WGS) entry which is preliminary data.</text>
</comment>
<gene>
    <name evidence="2" type="ORF">GV827_19655</name>
</gene>
<proteinExistence type="predicted"/>
<name>A0A6P0CEJ8_9RHOB</name>
<dbReference type="InterPro" id="IPR037401">
    <property type="entry name" value="SnoaL-like"/>
</dbReference>
<sequence length="129" mass="14491">MIDPQEVERIAADYTAAWNSKEAQAVASFYAEDGEIIINRGEPWTGRSRVQDMAAGFYADVPDLSLTCDDVRCSGNHVIYVWTFTGHDATTGKPLKIRGWEEWELNDNLKVRASRGWFDADDYARQAAG</sequence>
<dbReference type="EMBL" id="JAABNT010000018">
    <property type="protein sequence ID" value="NEK24602.1"/>
    <property type="molecule type" value="Genomic_DNA"/>
</dbReference>
<reference evidence="2 3" key="1">
    <citation type="submission" date="2020-01" db="EMBL/GenBank/DDBJ databases">
        <title>Sulfitobacter sediminilitoris sp. nov., isolated from a tidal flat.</title>
        <authorList>
            <person name="Park S."/>
            <person name="Yoon J.-H."/>
        </authorList>
    </citation>
    <scope>NUCLEOTIDE SEQUENCE [LARGE SCALE GENOMIC DNA]</scope>
    <source>
        <strain evidence="2 3">JBTF-M27</strain>
    </source>
</reference>
<dbReference type="Gene3D" id="3.10.450.50">
    <property type="match status" value="1"/>
</dbReference>
<evidence type="ECO:0000313" key="2">
    <source>
        <dbReference type="EMBL" id="NEK24602.1"/>
    </source>
</evidence>
<dbReference type="Proteomes" id="UP000468591">
    <property type="component" value="Unassembled WGS sequence"/>
</dbReference>
<organism evidence="2 3">
    <name type="scientific">Sulfitobacter sediminilitoris</name>
    <dbReference type="NCBI Taxonomy" id="2698830"/>
    <lineage>
        <taxon>Bacteria</taxon>
        <taxon>Pseudomonadati</taxon>
        <taxon>Pseudomonadota</taxon>
        <taxon>Alphaproteobacteria</taxon>
        <taxon>Rhodobacterales</taxon>
        <taxon>Roseobacteraceae</taxon>
        <taxon>Sulfitobacter</taxon>
    </lineage>
</organism>
<evidence type="ECO:0000313" key="3">
    <source>
        <dbReference type="Proteomes" id="UP000468591"/>
    </source>
</evidence>
<evidence type="ECO:0000259" key="1">
    <source>
        <dbReference type="Pfam" id="PF12680"/>
    </source>
</evidence>
<dbReference type="NCBIfam" id="TIGR02246">
    <property type="entry name" value="SgcJ/EcaC family oxidoreductase"/>
    <property type="match status" value="1"/>
</dbReference>
<dbReference type="AlphaFoldDB" id="A0A6P0CEJ8"/>
<dbReference type="RefSeq" id="WP_164355525.1">
    <property type="nucleotide sequence ID" value="NZ_JAABNT010000018.1"/>
</dbReference>
<dbReference type="InterPro" id="IPR011944">
    <property type="entry name" value="Steroid_delta5-4_isomerase"/>
</dbReference>
<dbReference type="SUPFAM" id="SSF54427">
    <property type="entry name" value="NTF2-like"/>
    <property type="match status" value="1"/>
</dbReference>
<accession>A0A6P0CEJ8</accession>
<dbReference type="Pfam" id="PF12680">
    <property type="entry name" value="SnoaL_2"/>
    <property type="match status" value="1"/>
</dbReference>
<protein>
    <submittedName>
        <fullName evidence="2">SgcJ/EcaC family oxidoreductase</fullName>
    </submittedName>
</protein>
<dbReference type="InterPro" id="IPR032710">
    <property type="entry name" value="NTF2-like_dom_sf"/>
</dbReference>
<feature type="domain" description="SnoaL-like" evidence="1">
    <location>
        <begin position="13"/>
        <end position="109"/>
    </location>
</feature>